<evidence type="ECO:0000313" key="4">
    <source>
        <dbReference type="Proteomes" id="UP000003157"/>
    </source>
</evidence>
<dbReference type="InterPro" id="IPR023210">
    <property type="entry name" value="NADP_OxRdtase_dom"/>
</dbReference>
<proteinExistence type="predicted"/>
<dbReference type="SUPFAM" id="SSF51430">
    <property type="entry name" value="NAD(P)-linked oxidoreductase"/>
    <property type="match status" value="1"/>
</dbReference>
<gene>
    <name evidence="3" type="ORF">HMPREF9488_01656</name>
</gene>
<keyword evidence="1" id="KW-0560">Oxidoreductase</keyword>
<accession>E7GA66</accession>
<evidence type="ECO:0000313" key="3">
    <source>
        <dbReference type="EMBL" id="EFW05074.1"/>
    </source>
</evidence>
<comment type="caution">
    <text evidence="3">The sequence shown here is derived from an EMBL/GenBank/DDBJ whole genome shotgun (WGS) entry which is preliminary data.</text>
</comment>
<dbReference type="GO" id="GO:0005829">
    <property type="term" value="C:cytosol"/>
    <property type="evidence" value="ECO:0007669"/>
    <property type="project" value="TreeGrafter"/>
</dbReference>
<dbReference type="Gene3D" id="3.20.20.100">
    <property type="entry name" value="NADP-dependent oxidoreductase domain"/>
    <property type="match status" value="1"/>
</dbReference>
<dbReference type="InterPro" id="IPR050523">
    <property type="entry name" value="AKR_Detox_Biosynth"/>
</dbReference>
<dbReference type="STRING" id="100884.GCA_000269565_03498"/>
<dbReference type="OrthoDB" id="9804790at2"/>
<dbReference type="Proteomes" id="UP000003157">
    <property type="component" value="Unassembled WGS sequence"/>
</dbReference>
<reference evidence="3 4" key="1">
    <citation type="submission" date="2010-12" db="EMBL/GenBank/DDBJ databases">
        <title>The Genome Sequence of Coprobacillus sp. strain 29_1.</title>
        <authorList>
            <consortium name="The Broad Institute Genome Sequencing Platform"/>
            <person name="Earl A."/>
            <person name="Ward D."/>
            <person name="Feldgarden M."/>
            <person name="Gevers D."/>
            <person name="Daigneault M."/>
            <person name="Sibley C.D."/>
            <person name="White A."/>
            <person name="Strauss J."/>
            <person name="Allen-Vercoe E."/>
            <person name="Young S.K."/>
            <person name="Zeng Q."/>
            <person name="Gargeya S."/>
            <person name="Fitzgerald M."/>
            <person name="Haas B."/>
            <person name="Abouelleil A."/>
            <person name="Alvarado L."/>
            <person name="Arachchi H.M."/>
            <person name="Berlin A."/>
            <person name="Brown A."/>
            <person name="Chapman S.B."/>
            <person name="Chen Z."/>
            <person name="Dunbar C."/>
            <person name="Freedman E."/>
            <person name="Gearin G."/>
            <person name="Gellesch M."/>
            <person name="Goldberg J."/>
            <person name="Griggs A."/>
            <person name="Gujja S."/>
            <person name="Heilman E."/>
            <person name="Heiman D."/>
            <person name="Howarth C."/>
            <person name="Larson L."/>
            <person name="Lui A."/>
            <person name="MacDonald P.J.P."/>
            <person name="Mehta T."/>
            <person name="Montmayeur A."/>
            <person name="Murphy C."/>
            <person name="Neiman D."/>
            <person name="Pearson M."/>
            <person name="Priest M."/>
            <person name="Roberts A."/>
            <person name="Saif S."/>
            <person name="Shea T."/>
            <person name="Shenoy N."/>
            <person name="Sisk P."/>
            <person name="Stolte C."/>
            <person name="Sykes S."/>
            <person name="White J."/>
            <person name="Yandava C."/>
            <person name="Nusbaum C."/>
            <person name="Birren B."/>
        </authorList>
    </citation>
    <scope>NUCLEOTIDE SEQUENCE [LARGE SCALE GENOMIC DNA]</scope>
    <source>
        <strain evidence="3 4">29_1</strain>
    </source>
</reference>
<dbReference type="GeneID" id="78231256"/>
<protein>
    <submittedName>
        <fullName evidence="3">Aldo-keto reductase</fullName>
    </submittedName>
</protein>
<feature type="domain" description="NADP-dependent oxidoreductase" evidence="2">
    <location>
        <begin position="16"/>
        <end position="314"/>
    </location>
</feature>
<name>E7GA66_9FIRM</name>
<dbReference type="InterPro" id="IPR036812">
    <property type="entry name" value="NAD(P)_OxRdtase_dom_sf"/>
</dbReference>
<evidence type="ECO:0000259" key="2">
    <source>
        <dbReference type="Pfam" id="PF00248"/>
    </source>
</evidence>
<dbReference type="RefSeq" id="WP_008788764.1">
    <property type="nucleotide sequence ID" value="NZ_AKCB01000003.1"/>
</dbReference>
<dbReference type="GO" id="GO:0016491">
    <property type="term" value="F:oxidoreductase activity"/>
    <property type="evidence" value="ECO:0007669"/>
    <property type="project" value="UniProtKB-KW"/>
</dbReference>
<sequence length="320" mass="36354">MNYKENQLTQERISVLGVGTWSMGGTNKFGLSYGNVEEQASIEAIHTLIKNGVNLIDTAPVYGADSASEKVVGIALQGGYREKVKIVTKFGNVNDPQTGKRVINNSYDTIMKECEESLQRLQTDYIDYYLMHYPDPNVPIEETMRALNELKLAGKILHIGLSNPTQELILEAEQYGQIEAIQLPYSMVNRQQEELFKWCHNRGYFTMSYGSLGAGILSGAYRELPHFDEKDIRYTFYPFFKDPMFSDIQCLLKEMDKIAHIHHVPVSHIALNWVTQKDFISASLVGVANQDQAQENSQAFAFSLTDEEMLFLDHAIEKYL</sequence>
<organism evidence="3 4">
    <name type="scientific">Coprobacillus cateniformis</name>
    <dbReference type="NCBI Taxonomy" id="100884"/>
    <lineage>
        <taxon>Bacteria</taxon>
        <taxon>Bacillati</taxon>
        <taxon>Bacillota</taxon>
        <taxon>Erysipelotrichia</taxon>
        <taxon>Erysipelotrichales</taxon>
        <taxon>Coprobacillaceae</taxon>
        <taxon>Coprobacillus</taxon>
    </lineage>
</organism>
<dbReference type="EMBL" id="ADKX01000030">
    <property type="protein sequence ID" value="EFW05074.1"/>
    <property type="molecule type" value="Genomic_DNA"/>
</dbReference>
<dbReference type="Pfam" id="PF00248">
    <property type="entry name" value="Aldo_ket_red"/>
    <property type="match status" value="1"/>
</dbReference>
<dbReference type="HOGENOM" id="CLU_023205_2_1_9"/>
<dbReference type="AlphaFoldDB" id="E7GA66"/>
<dbReference type="PANTHER" id="PTHR43364:SF4">
    <property type="entry name" value="NAD(P)-LINKED OXIDOREDUCTASE SUPERFAMILY PROTEIN"/>
    <property type="match status" value="1"/>
</dbReference>
<dbReference type="PANTHER" id="PTHR43364">
    <property type="entry name" value="NADH-SPECIFIC METHYLGLYOXAL REDUCTASE-RELATED"/>
    <property type="match status" value="1"/>
</dbReference>
<dbReference type="CDD" id="cd19084">
    <property type="entry name" value="AKR_AKR11B1-like"/>
    <property type="match status" value="1"/>
</dbReference>
<dbReference type="eggNOG" id="COG0667">
    <property type="taxonomic scope" value="Bacteria"/>
</dbReference>
<evidence type="ECO:0000256" key="1">
    <source>
        <dbReference type="ARBA" id="ARBA00023002"/>
    </source>
</evidence>
<keyword evidence="4" id="KW-1185">Reference proteome</keyword>